<evidence type="ECO:0000313" key="2">
    <source>
        <dbReference type="EMBL" id="ABG92414.1"/>
    </source>
</evidence>
<gene>
    <name evidence="2" type="ordered locus">RHA1_ro00579</name>
</gene>
<feature type="region of interest" description="Disordered" evidence="1">
    <location>
        <begin position="78"/>
        <end position="104"/>
    </location>
</feature>
<dbReference type="EMBL" id="CP000431">
    <property type="protein sequence ID" value="ABG92414.1"/>
    <property type="molecule type" value="Genomic_DNA"/>
</dbReference>
<protein>
    <submittedName>
        <fullName evidence="2">Uncharacterized protein</fullName>
    </submittedName>
</protein>
<dbReference type="KEGG" id="rha:RHA1_ro00579"/>
<organism evidence="2 3">
    <name type="scientific">Rhodococcus jostii (strain RHA1)</name>
    <dbReference type="NCBI Taxonomy" id="101510"/>
    <lineage>
        <taxon>Bacteria</taxon>
        <taxon>Bacillati</taxon>
        <taxon>Actinomycetota</taxon>
        <taxon>Actinomycetes</taxon>
        <taxon>Mycobacteriales</taxon>
        <taxon>Nocardiaceae</taxon>
        <taxon>Rhodococcus</taxon>
    </lineage>
</organism>
<sequence length="137" mass="14201">MALRRLTMADIKPDATTTCPSISDVGSINNSHPVEPYACDHTTITMAKIHVKACPNVINAPAHVRSARRTSPIVPATAPTNAAIKPTGVGSNTIRPRSGPGSTIPVVTSCGTTNSHTDTAHSTETTDALVDTFIAST</sequence>
<dbReference type="AlphaFoldDB" id="Q0SJ72"/>
<dbReference type="Proteomes" id="UP000008710">
    <property type="component" value="Chromosome"/>
</dbReference>
<name>Q0SJ72_RHOJR</name>
<evidence type="ECO:0000313" key="3">
    <source>
        <dbReference type="Proteomes" id="UP000008710"/>
    </source>
</evidence>
<dbReference type="HOGENOM" id="CLU_1863621_0_0_11"/>
<proteinExistence type="predicted"/>
<evidence type="ECO:0000256" key="1">
    <source>
        <dbReference type="SAM" id="MobiDB-lite"/>
    </source>
</evidence>
<accession>Q0SJ72</accession>
<reference evidence="3" key="1">
    <citation type="journal article" date="2006" name="Proc. Natl. Acad. Sci. U.S.A.">
        <title>The complete genome of Rhodococcus sp. RHA1 provides insights into a catabolic powerhouse.</title>
        <authorList>
            <person name="McLeod M.P."/>
            <person name="Warren R.L."/>
            <person name="Hsiao W.W.L."/>
            <person name="Araki N."/>
            <person name="Myhre M."/>
            <person name="Fernandes C."/>
            <person name="Miyazawa D."/>
            <person name="Wong W."/>
            <person name="Lillquist A.L."/>
            <person name="Wang D."/>
            <person name="Dosanjh M."/>
            <person name="Hara H."/>
            <person name="Petrescu A."/>
            <person name="Morin R.D."/>
            <person name="Yang G."/>
            <person name="Stott J.M."/>
            <person name="Schein J.E."/>
            <person name="Shin H."/>
            <person name="Smailus D."/>
            <person name="Siddiqui A.S."/>
            <person name="Marra M.A."/>
            <person name="Jones S.J.M."/>
            <person name="Holt R."/>
            <person name="Brinkman F.S.L."/>
            <person name="Miyauchi K."/>
            <person name="Fukuda M."/>
            <person name="Davies J.E."/>
            <person name="Mohn W.W."/>
            <person name="Eltis L.D."/>
        </authorList>
    </citation>
    <scope>NUCLEOTIDE SEQUENCE [LARGE SCALE GENOMIC DNA]</scope>
    <source>
        <strain evidence="3">RHA1</strain>
    </source>
</reference>